<keyword evidence="2" id="KW-1185">Reference proteome</keyword>
<protein>
    <submittedName>
        <fullName evidence="1">Uncharacterized protein</fullName>
    </submittedName>
</protein>
<dbReference type="AlphaFoldDB" id="A0A836YGI2"/>
<dbReference type="Proteomes" id="UP000674318">
    <property type="component" value="Chromosome 1"/>
</dbReference>
<evidence type="ECO:0000313" key="2">
    <source>
        <dbReference type="Proteomes" id="UP000674318"/>
    </source>
</evidence>
<comment type="caution">
    <text evidence="1">The sequence shown here is derived from an EMBL/GenBank/DDBJ whole genome shotgun (WGS) entry which is preliminary data.</text>
</comment>
<proteinExistence type="predicted"/>
<gene>
    <name evidence="1" type="ORF">JKF63_07802</name>
</gene>
<name>A0A836YGI2_9TRYP</name>
<dbReference type="OrthoDB" id="266876at2759"/>
<dbReference type="EMBL" id="JAFJZO010000001">
    <property type="protein sequence ID" value="KAG5512280.1"/>
    <property type="molecule type" value="Genomic_DNA"/>
</dbReference>
<evidence type="ECO:0000313" key="1">
    <source>
        <dbReference type="EMBL" id="KAG5512280.1"/>
    </source>
</evidence>
<sequence length="140" mass="14688">MYRTTPQILFQFVGGLSIAQLAFPILHDAITSKNTSSSNVVATATPGSSGTLSGVWGSLKWNLGPPTGVHGTLADDIEALLRTHCWVASAILSFTLLSGGTPALLGGGLSVYCNSSPEGKARYSRLKQQFRSFSEAGNQT</sequence>
<dbReference type="KEGG" id="phet:94293810"/>
<reference evidence="1 2" key="1">
    <citation type="submission" date="2021-02" db="EMBL/GenBank/DDBJ databases">
        <title>Porcisia hertigi Genome sequencing and assembly.</title>
        <authorList>
            <person name="Almutairi H."/>
            <person name="Gatherer D."/>
        </authorList>
    </citation>
    <scope>NUCLEOTIDE SEQUENCE [LARGE SCALE GENOMIC DNA]</scope>
    <source>
        <strain evidence="1 2">C119</strain>
    </source>
</reference>
<organism evidence="1 2">
    <name type="scientific">Porcisia hertigi</name>
    <dbReference type="NCBI Taxonomy" id="2761500"/>
    <lineage>
        <taxon>Eukaryota</taxon>
        <taxon>Discoba</taxon>
        <taxon>Euglenozoa</taxon>
        <taxon>Kinetoplastea</taxon>
        <taxon>Metakinetoplastina</taxon>
        <taxon>Trypanosomatida</taxon>
        <taxon>Trypanosomatidae</taxon>
        <taxon>Leishmaniinae</taxon>
        <taxon>Porcisia</taxon>
    </lineage>
</organism>
<dbReference type="GeneID" id="94293810"/>
<accession>A0A836YGI2</accession>
<dbReference type="RefSeq" id="XP_067759992.1">
    <property type="nucleotide sequence ID" value="XM_067903733.1"/>
</dbReference>